<feature type="compositionally biased region" description="Basic and acidic residues" evidence="9">
    <location>
        <begin position="320"/>
        <end position="332"/>
    </location>
</feature>
<feature type="domain" description="Transcription factor TFIIB cyclin-like" evidence="10">
    <location>
        <begin position="160"/>
        <end position="250"/>
    </location>
</feature>
<evidence type="ECO:0000256" key="2">
    <source>
        <dbReference type="ARBA" id="ARBA00010857"/>
    </source>
</evidence>
<evidence type="ECO:0000256" key="6">
    <source>
        <dbReference type="ARBA" id="ARBA00023015"/>
    </source>
</evidence>
<keyword evidence="6" id="KW-0805">Transcription regulation</keyword>
<dbReference type="AlphaFoldDB" id="A0AA36N5Z7"/>
<dbReference type="GO" id="GO:0001006">
    <property type="term" value="F:RNA polymerase III type 3 promoter sequence-specific DNA binding"/>
    <property type="evidence" value="ECO:0007669"/>
    <property type="project" value="TreeGrafter"/>
</dbReference>
<keyword evidence="4" id="KW-0863">Zinc-finger</keyword>
<dbReference type="SUPFAM" id="SSF47954">
    <property type="entry name" value="Cyclin-like"/>
    <property type="match status" value="2"/>
</dbReference>
<feature type="region of interest" description="Disordered" evidence="9">
    <location>
        <begin position="316"/>
        <end position="359"/>
    </location>
</feature>
<evidence type="ECO:0000256" key="9">
    <source>
        <dbReference type="SAM" id="MobiDB-lite"/>
    </source>
</evidence>
<evidence type="ECO:0000256" key="3">
    <source>
        <dbReference type="ARBA" id="ARBA00022723"/>
    </source>
</evidence>
<evidence type="ECO:0000259" key="10">
    <source>
        <dbReference type="Pfam" id="PF00382"/>
    </source>
</evidence>
<protein>
    <recommendedName>
        <fullName evidence="10">Transcription factor TFIIB cyclin-like domain-containing protein</fullName>
    </recommendedName>
</protein>
<sequence>MSCPECGDAEGACACGTRYSEVLVEQQGFVRAPAAGKKLQNTYHPYYIARLREHNQKAVRLHVRIQKWRVALGKLCGQLRLQSVIQDAALRLVQGQLSRRFQGTKESHKRLGCACLLIAASQHSLGLTLDEVACRCEVKANLLQRMVWKVCRDNGVQVSRSQANAEALVGRICQHLNVAQAGGVTAYAGKVMSIANQGWVCTGRRWGFVVAAAFMLAAQAFYYHIEVQEVARFLCIGAGTIQKRLEEIKKVILSVMQHLPWGHMIEADNMHVYLPFALQHWDVLAPAAPLLRKQKLDAQQRRHKALLALTESKLPLEGPSESRKRSRSRDPTDAPAKGKLQKLKKIAKEDEDASAPASDWAERQRALGVRLAALDALAAVAGGSRQLKDAALLSDFQTGSSEALYLILDEDDAAFSVVRDAAAEILEHLDLEEQEAEEEEHELQELQPQQAEEVRENIPKELGLQEMAR</sequence>
<keyword evidence="5" id="KW-0862">Zinc</keyword>
<keyword evidence="8" id="KW-0539">Nucleus</keyword>
<dbReference type="InterPro" id="IPR013150">
    <property type="entry name" value="TFIIB_cyclin"/>
</dbReference>
<dbReference type="GO" id="GO:0005634">
    <property type="term" value="C:nucleus"/>
    <property type="evidence" value="ECO:0007669"/>
    <property type="project" value="UniProtKB-SubCell"/>
</dbReference>
<evidence type="ECO:0000256" key="5">
    <source>
        <dbReference type="ARBA" id="ARBA00022833"/>
    </source>
</evidence>
<accession>A0AA36N5Z7</accession>
<comment type="caution">
    <text evidence="11">The sequence shown here is derived from an EMBL/GenBank/DDBJ whole genome shotgun (WGS) entry which is preliminary data.</text>
</comment>
<evidence type="ECO:0000256" key="7">
    <source>
        <dbReference type="ARBA" id="ARBA00023163"/>
    </source>
</evidence>
<dbReference type="CDD" id="cd00043">
    <property type="entry name" value="CYCLIN_SF"/>
    <property type="match status" value="1"/>
</dbReference>
<dbReference type="Pfam" id="PF00382">
    <property type="entry name" value="TFIIB"/>
    <property type="match status" value="1"/>
</dbReference>
<dbReference type="GO" id="GO:0008270">
    <property type="term" value="F:zinc ion binding"/>
    <property type="evidence" value="ECO:0007669"/>
    <property type="project" value="UniProtKB-KW"/>
</dbReference>
<evidence type="ECO:0000256" key="4">
    <source>
        <dbReference type="ARBA" id="ARBA00022771"/>
    </source>
</evidence>
<evidence type="ECO:0000313" key="12">
    <source>
        <dbReference type="Proteomes" id="UP001178507"/>
    </source>
</evidence>
<organism evidence="11 12">
    <name type="scientific">Effrenium voratum</name>
    <dbReference type="NCBI Taxonomy" id="2562239"/>
    <lineage>
        <taxon>Eukaryota</taxon>
        <taxon>Sar</taxon>
        <taxon>Alveolata</taxon>
        <taxon>Dinophyceae</taxon>
        <taxon>Suessiales</taxon>
        <taxon>Symbiodiniaceae</taxon>
        <taxon>Effrenium</taxon>
    </lineage>
</organism>
<dbReference type="InterPro" id="IPR036915">
    <property type="entry name" value="Cyclin-like_sf"/>
</dbReference>
<dbReference type="GO" id="GO:0017025">
    <property type="term" value="F:TBP-class protein binding"/>
    <property type="evidence" value="ECO:0007669"/>
    <property type="project" value="InterPro"/>
</dbReference>
<dbReference type="GO" id="GO:0000995">
    <property type="term" value="F:RNA polymerase III general transcription initiation factor activity"/>
    <property type="evidence" value="ECO:0007669"/>
    <property type="project" value="TreeGrafter"/>
</dbReference>
<dbReference type="GO" id="GO:0097550">
    <property type="term" value="C:transcription preinitiation complex"/>
    <property type="evidence" value="ECO:0007669"/>
    <property type="project" value="TreeGrafter"/>
</dbReference>
<evidence type="ECO:0000313" key="11">
    <source>
        <dbReference type="EMBL" id="CAJ1393769.1"/>
    </source>
</evidence>
<gene>
    <name evidence="11" type="ORF">EVOR1521_LOCUS18563</name>
</gene>
<feature type="region of interest" description="Disordered" evidence="9">
    <location>
        <begin position="434"/>
        <end position="469"/>
    </location>
</feature>
<reference evidence="11" key="1">
    <citation type="submission" date="2023-08" db="EMBL/GenBank/DDBJ databases">
        <authorList>
            <person name="Chen Y."/>
            <person name="Shah S."/>
            <person name="Dougan E. K."/>
            <person name="Thang M."/>
            <person name="Chan C."/>
        </authorList>
    </citation>
    <scope>NUCLEOTIDE SEQUENCE</scope>
</reference>
<dbReference type="PANTHER" id="PTHR11618">
    <property type="entry name" value="TRANSCRIPTION INITIATION FACTOR IIB-RELATED"/>
    <property type="match status" value="1"/>
</dbReference>
<evidence type="ECO:0000256" key="8">
    <source>
        <dbReference type="ARBA" id="ARBA00023242"/>
    </source>
</evidence>
<dbReference type="PANTHER" id="PTHR11618:SF4">
    <property type="entry name" value="TRANSCRIPTION FACTOR IIIB 90 KDA SUBUNIT"/>
    <property type="match status" value="1"/>
</dbReference>
<keyword evidence="7" id="KW-0804">Transcription</keyword>
<dbReference type="InterPro" id="IPR000812">
    <property type="entry name" value="TFIIB"/>
</dbReference>
<dbReference type="Proteomes" id="UP001178507">
    <property type="component" value="Unassembled WGS sequence"/>
</dbReference>
<dbReference type="GO" id="GO:0070897">
    <property type="term" value="P:transcription preinitiation complex assembly"/>
    <property type="evidence" value="ECO:0007669"/>
    <property type="project" value="InterPro"/>
</dbReference>
<comment type="similarity">
    <text evidence="2">Belongs to the TFIIB family.</text>
</comment>
<dbReference type="GO" id="GO:0000126">
    <property type="term" value="C:transcription factor TFIIIB complex"/>
    <property type="evidence" value="ECO:0007669"/>
    <property type="project" value="TreeGrafter"/>
</dbReference>
<keyword evidence="12" id="KW-1185">Reference proteome</keyword>
<dbReference type="EMBL" id="CAUJNA010002646">
    <property type="protein sequence ID" value="CAJ1393769.1"/>
    <property type="molecule type" value="Genomic_DNA"/>
</dbReference>
<dbReference type="Gene3D" id="1.10.472.10">
    <property type="entry name" value="Cyclin-like"/>
    <property type="match status" value="2"/>
</dbReference>
<proteinExistence type="inferred from homology"/>
<evidence type="ECO:0000256" key="1">
    <source>
        <dbReference type="ARBA" id="ARBA00004123"/>
    </source>
</evidence>
<comment type="subcellular location">
    <subcellularLocation>
        <location evidence="1">Nucleus</location>
    </subcellularLocation>
</comment>
<keyword evidence="3" id="KW-0479">Metal-binding</keyword>
<name>A0AA36N5Z7_9DINO</name>